<proteinExistence type="predicted"/>
<comment type="caution">
    <text evidence="1">The sequence shown here is derived from an EMBL/GenBank/DDBJ whole genome shotgun (WGS) entry which is preliminary data.</text>
</comment>
<dbReference type="PROSITE" id="PS50096">
    <property type="entry name" value="IQ"/>
    <property type="match status" value="1"/>
</dbReference>
<dbReference type="EMBL" id="CAKOGP040001814">
    <property type="protein sequence ID" value="CAJ1952903.1"/>
    <property type="molecule type" value="Genomic_DNA"/>
</dbReference>
<reference evidence="1" key="1">
    <citation type="submission" date="2023-08" db="EMBL/GenBank/DDBJ databases">
        <authorList>
            <person name="Audoor S."/>
            <person name="Bilcke G."/>
        </authorList>
    </citation>
    <scope>NUCLEOTIDE SEQUENCE</scope>
</reference>
<evidence type="ECO:0000313" key="1">
    <source>
        <dbReference type="EMBL" id="CAJ1952903.1"/>
    </source>
</evidence>
<keyword evidence="2" id="KW-1185">Reference proteome</keyword>
<organism evidence="1 2">
    <name type="scientific">Cylindrotheca closterium</name>
    <dbReference type="NCBI Taxonomy" id="2856"/>
    <lineage>
        <taxon>Eukaryota</taxon>
        <taxon>Sar</taxon>
        <taxon>Stramenopiles</taxon>
        <taxon>Ochrophyta</taxon>
        <taxon>Bacillariophyta</taxon>
        <taxon>Bacillariophyceae</taxon>
        <taxon>Bacillariophycidae</taxon>
        <taxon>Bacillariales</taxon>
        <taxon>Bacillariaceae</taxon>
        <taxon>Cylindrotheca</taxon>
    </lineage>
</organism>
<name>A0AAD2PUZ1_9STRA</name>
<accession>A0AAD2PUZ1</accession>
<evidence type="ECO:0000313" key="2">
    <source>
        <dbReference type="Proteomes" id="UP001295423"/>
    </source>
</evidence>
<gene>
    <name evidence="1" type="ORF">CYCCA115_LOCUS13774</name>
</gene>
<dbReference type="Proteomes" id="UP001295423">
    <property type="component" value="Unassembled WGS sequence"/>
</dbReference>
<protein>
    <submittedName>
        <fullName evidence="1">Uncharacterized protein</fullName>
    </submittedName>
</protein>
<dbReference type="Pfam" id="PF00612">
    <property type="entry name" value="IQ"/>
    <property type="match status" value="1"/>
</dbReference>
<dbReference type="AlphaFoldDB" id="A0AAD2PUZ1"/>
<dbReference type="InterPro" id="IPR000048">
    <property type="entry name" value="IQ_motif_EF-hand-BS"/>
</dbReference>
<sequence length="305" mass="34836">MDMSFLEQCMIFNGTFNAESTTHAALIDVDPSKDDDYTCATSVDTEDVDVDQKAVLIQSQARGMLARKKFLNRERLALDCTRSRAGHGIMKEKAKRAGIESNIRAIKKILTSNKELWESCKGNLRGEKGTHVTKFTRTGFFHVEVVTDDDGIVFSTKPMRNEKFFDTQSMVAIPDKLSGIFEVKYDEDLHVNYESLLERVQLLHEDVLGPYLVKLMEHLQSVNAGLTEISKWISEPSDYLKFLSKTFGLKQDLDIPDEESLMKHLHTEVLKEQAMAYELNIRAKFNIELDAERFMLEKVLELVSN</sequence>